<dbReference type="PANTHER" id="PTHR30547">
    <property type="entry name" value="UNCHARACTERIZED PROTEIN YHCG-RELATED"/>
    <property type="match status" value="1"/>
</dbReference>
<feature type="domain" description="YhcG N-terminal" evidence="2">
    <location>
        <begin position="13"/>
        <end position="147"/>
    </location>
</feature>
<dbReference type="RefSeq" id="WP_283344651.1">
    <property type="nucleotide sequence ID" value="NZ_JASHIF010000009.1"/>
</dbReference>
<dbReference type="Pfam" id="PF06250">
    <property type="entry name" value="YhcG_C"/>
    <property type="match status" value="1"/>
</dbReference>
<dbReference type="InterPro" id="IPR011856">
    <property type="entry name" value="tRNA_endonuc-like_dom_sf"/>
</dbReference>
<dbReference type="EMBL" id="JASHIF010000009">
    <property type="protein sequence ID" value="MDI9859775.1"/>
    <property type="molecule type" value="Genomic_DNA"/>
</dbReference>
<name>A0ABT6Y8A0_9BACT</name>
<comment type="caution">
    <text evidence="3">The sequence shown here is derived from an EMBL/GenBank/DDBJ whole genome shotgun (WGS) entry which is preliminary data.</text>
</comment>
<dbReference type="InterPro" id="IPR009362">
    <property type="entry name" value="YhcG_C"/>
</dbReference>
<accession>A0ABT6Y8A0</accession>
<proteinExistence type="predicted"/>
<dbReference type="Proteomes" id="UP001236507">
    <property type="component" value="Unassembled WGS sequence"/>
</dbReference>
<evidence type="ECO:0000259" key="1">
    <source>
        <dbReference type="Pfam" id="PF06250"/>
    </source>
</evidence>
<evidence type="ECO:0000313" key="3">
    <source>
        <dbReference type="EMBL" id="MDI9859775.1"/>
    </source>
</evidence>
<gene>
    <name evidence="3" type="ORF">QM524_11195</name>
</gene>
<feature type="domain" description="YhcG PDDEXK nuclease" evidence="1">
    <location>
        <begin position="170"/>
        <end position="321"/>
    </location>
</feature>
<dbReference type="InterPro" id="IPR041527">
    <property type="entry name" value="YhcG_N"/>
</dbReference>
<protein>
    <submittedName>
        <fullName evidence="3">PDDEXK nuclease domain-containing protein</fullName>
    </submittedName>
</protein>
<keyword evidence="4" id="KW-1185">Reference proteome</keyword>
<dbReference type="InterPro" id="IPR053148">
    <property type="entry name" value="PD-DEXK-like_domain"/>
</dbReference>
<dbReference type="PANTHER" id="PTHR30547:SF5">
    <property type="entry name" value="NUCLEASE YHCG-RELATED"/>
    <property type="match status" value="1"/>
</dbReference>
<reference evidence="3 4" key="1">
    <citation type="submission" date="2023-05" db="EMBL/GenBank/DDBJ databases">
        <title>Novel species of genus Flectobacillus isolated from stream in China.</title>
        <authorList>
            <person name="Lu H."/>
        </authorList>
    </citation>
    <scope>NUCLEOTIDE SEQUENCE [LARGE SCALE GENOMIC DNA]</scope>
    <source>
        <strain evidence="3 4">KCTC 42575</strain>
    </source>
</reference>
<evidence type="ECO:0000259" key="2">
    <source>
        <dbReference type="Pfam" id="PF17761"/>
    </source>
</evidence>
<evidence type="ECO:0000313" key="4">
    <source>
        <dbReference type="Proteomes" id="UP001236507"/>
    </source>
</evidence>
<dbReference type="Gene3D" id="3.40.1350.10">
    <property type="match status" value="1"/>
</dbReference>
<organism evidence="3 4">
    <name type="scientific">Flectobacillus roseus</name>
    <dbReference type="NCBI Taxonomy" id="502259"/>
    <lineage>
        <taxon>Bacteria</taxon>
        <taxon>Pseudomonadati</taxon>
        <taxon>Bacteroidota</taxon>
        <taxon>Cytophagia</taxon>
        <taxon>Cytophagales</taxon>
        <taxon>Flectobacillaceae</taxon>
        <taxon>Flectobacillus</taxon>
    </lineage>
</organism>
<sequence>MDTKLDNLFFENIRLLLRKAQDTLLKQVNSVMVYTYFELGKQIVEQEQKGKSYADYGTFILSELSERLTIEFGKGYSKRNLELIRKFYIIFKNAKSPISQNLSWTHYIHLMRIEDENERAYYQKEAEQNSWSVRTLERQINSAVYHRLMISKNANNQDRSVERNVTNPLETLKDPYILEFLNLKEQSNYSETQLEQAIIDRLEHFLLELGKGFTFVGRQVRFTFDEEHFRVDLVFYNRLLRCFVLIDLKIGKLKHQDLGQMQMYVNYYDRFVKTEDELPTIGIILCKDKKDAMVEITLPKDNKQIFASKYLLYLPKVEELKKIIEE</sequence>
<dbReference type="Pfam" id="PF17761">
    <property type="entry name" value="DUF1016_N"/>
    <property type="match status" value="1"/>
</dbReference>